<evidence type="ECO:0000256" key="2">
    <source>
        <dbReference type="ARBA" id="ARBA00022669"/>
    </source>
</evidence>
<evidence type="ECO:0000256" key="9">
    <source>
        <dbReference type="ARBA" id="ARBA00023157"/>
    </source>
</evidence>
<dbReference type="PROSITE" id="PS51807">
    <property type="entry name" value="ZF_C2HC_BV"/>
    <property type="match status" value="1"/>
</dbReference>
<keyword evidence="7" id="KW-0862">Zinc</keyword>
<sequence>MTEYIKRTNAEHPLPVSLSYVSGVDQNFYTVTTFSTQNLIVEHMSIHDDRHEYFNFLTQKYEKVNNYDDVLVDSLATVSDNNRVKSHSSDPTKYLLRGDDGWFEMNCPIEEQFDANAFRCVPIPVCQNKQVGVHGMTENLLDRLVLNHRTPRVVDDDNVQSEEIHPTIYLRCVEGGSAVVEECPNGYLFDVSQGRCVMRNDCENRPDGYVLSQFPESLNIDQYMICRDGDTVIQSCPVGQIFDRRLMSCVEAHPCQFNGAGHTYITNDIGPTQFYKCQDSENSILITCINRVFVNDEYQCSGDSRCSVFENGTGTQIKVFDDEILSYDQGILVCDNYNVIKNIDCDDTNILENRIYNNRFVPMINLPKEIYSIADSKCVSFDFSLVRQNNDTFGIESVPNDYNIKFETAFTGRTSNADRLIDITRIDSVVSSYARDFNFVGFNFLNEQEINCVQGSLYDIFEGRRLNLCTSDDNFRQIIIRPNEFYKSKNVLLEVDSDYREYCAARLDNNMSQIFIFDNFLETFSVNIRQFDECHNILNKIHIKYTTIDGKYTTVQPEYNFKSVNDQKNIERYAENIQNSEDTIPVLFDPFEHIETVKPLFNPFAENTIARDLPDFPDLFPPYPPPRPPPPPPPVIPEPEPEPELTLRNKFLNYSCFFSLPTFKMSHCDVVDDHIIEAIANIRQNVQVHDDCVNAEGIKNVINAYVYLGNDIGCRTEFTDDGTIHVNRVNEPTKFMNLTTQSNDGIKYNHWIHTNDGINYLACPHNLYNSNRFTCSVESNRFYYMQDLQN</sequence>
<dbReference type="InterPro" id="IPR036508">
    <property type="entry name" value="Chitin-bd_dom_sf"/>
</dbReference>
<evidence type="ECO:0000256" key="5">
    <source>
        <dbReference type="ARBA" id="ARBA00022737"/>
    </source>
</evidence>
<keyword evidence="4" id="KW-0732">Signal</keyword>
<keyword evidence="2" id="KW-0147">Chitin-binding</keyword>
<feature type="domain" description="Zinc finger C2HC baculovirus (BV)-type profile" evidence="13">
    <location>
        <begin position="120"/>
        <end position="172"/>
    </location>
</feature>
<keyword evidence="9" id="KW-1015">Disulfide bond</keyword>
<evidence type="ECO:0000313" key="14">
    <source>
        <dbReference type="EMBL" id="AGE61490.1"/>
    </source>
</evidence>
<evidence type="ECO:0000256" key="10">
    <source>
        <dbReference type="ARBA" id="ARBA00023180"/>
    </source>
</evidence>
<dbReference type="Gene3D" id="2.170.140.10">
    <property type="entry name" value="Chitin binding domain"/>
    <property type="match status" value="1"/>
</dbReference>
<protein>
    <submittedName>
        <fullName evidence="14">VP91</fullName>
    </submittedName>
</protein>
<evidence type="ECO:0000256" key="3">
    <source>
        <dbReference type="ARBA" id="ARBA00022723"/>
    </source>
</evidence>
<keyword evidence="5" id="KW-0677">Repeat</keyword>
<evidence type="ECO:0000259" key="13">
    <source>
        <dbReference type="PROSITE" id="PS51807"/>
    </source>
</evidence>
<accession>T1QZZ6</accession>
<evidence type="ECO:0000256" key="11">
    <source>
        <dbReference type="SAM" id="MobiDB-lite"/>
    </source>
</evidence>
<evidence type="ECO:0000256" key="8">
    <source>
        <dbReference type="ARBA" id="ARBA00022844"/>
    </source>
</evidence>
<reference evidence="14" key="1">
    <citation type="journal article" date="2013" name="Genome Announc.">
        <title>Complete Genome Sequences of Five Chrysodeixis chalcites Nucleopolyhedrovirus Genotypes from a Canary Islands Isolate.</title>
        <authorList>
            <person name="Bernal A."/>
            <person name="Williams T."/>
            <person name="Munoz D."/>
            <person name="Caballero P."/>
            <person name="Simon O."/>
        </authorList>
    </citation>
    <scope>NUCLEOTIDE SEQUENCE</scope>
    <source>
        <strain evidence="14">TF1</strain>
    </source>
</reference>
<dbReference type="GO" id="GO:0008270">
    <property type="term" value="F:zinc ion binding"/>
    <property type="evidence" value="ECO:0007669"/>
    <property type="project" value="UniProtKB-KW"/>
</dbReference>
<dbReference type="EMBL" id="JX560540">
    <property type="protein sequence ID" value="AGE61490.1"/>
    <property type="molecule type" value="Genomic_DNA"/>
</dbReference>
<comment type="subcellular location">
    <subcellularLocation>
        <location evidence="1">Virion</location>
    </subcellularLocation>
</comment>
<evidence type="ECO:0000256" key="1">
    <source>
        <dbReference type="ARBA" id="ARBA00004328"/>
    </source>
</evidence>
<dbReference type="SMART" id="SM00494">
    <property type="entry name" value="ChtBD2"/>
    <property type="match status" value="3"/>
</dbReference>
<feature type="region of interest" description="Disordered" evidence="11">
    <location>
        <begin position="620"/>
        <end position="642"/>
    </location>
</feature>
<proteinExistence type="predicted"/>
<keyword evidence="6" id="KW-0863">Zinc-finger</keyword>
<evidence type="ECO:0000256" key="4">
    <source>
        <dbReference type="ARBA" id="ARBA00022729"/>
    </source>
</evidence>
<dbReference type="Pfam" id="PF01607">
    <property type="entry name" value="CBM_14"/>
    <property type="match status" value="2"/>
</dbReference>
<dbReference type="SUPFAM" id="SSF57625">
    <property type="entry name" value="Invertebrate chitin-binding proteins"/>
    <property type="match status" value="2"/>
</dbReference>
<dbReference type="InterPro" id="IPR002557">
    <property type="entry name" value="Chitin-bd_dom"/>
</dbReference>
<dbReference type="Pfam" id="PF08475">
    <property type="entry name" value="Baculo_VP91_N"/>
    <property type="match status" value="1"/>
</dbReference>
<keyword evidence="8" id="KW-0946">Virion</keyword>
<dbReference type="GO" id="GO:0008061">
    <property type="term" value="F:chitin binding"/>
    <property type="evidence" value="ECO:0007669"/>
    <property type="project" value="UniProtKB-KW"/>
</dbReference>
<keyword evidence="3" id="KW-0479">Metal-binding</keyword>
<name>T1QZZ6_9ABAC</name>
<dbReference type="GO" id="GO:0044423">
    <property type="term" value="C:virion component"/>
    <property type="evidence" value="ECO:0007669"/>
    <property type="project" value="UniProtKB-KW"/>
</dbReference>
<organism evidence="14">
    <name type="scientific">Chrysodeixis chalcites nucleopolyhedrovirus</name>
    <dbReference type="NCBI Taxonomy" id="320432"/>
    <lineage>
        <taxon>Viruses</taxon>
        <taxon>Viruses incertae sedis</taxon>
        <taxon>Naldaviricetes</taxon>
        <taxon>Lefavirales</taxon>
        <taxon>Baculoviridae</taxon>
        <taxon>Alphabaculovirus</taxon>
        <taxon>Alphabaculovirus chrychalcites</taxon>
    </lineage>
</organism>
<dbReference type="InterPro" id="IPR013682">
    <property type="entry name" value="BaculoV_Vp91_N"/>
</dbReference>
<feature type="domain" description="Chitin-binding type-2" evidence="12">
    <location>
        <begin position="199"/>
        <end position="257"/>
    </location>
</feature>
<keyword evidence="10" id="KW-0325">Glycoprotein</keyword>
<evidence type="ECO:0000256" key="7">
    <source>
        <dbReference type="ARBA" id="ARBA00022833"/>
    </source>
</evidence>
<dbReference type="GO" id="GO:0005576">
    <property type="term" value="C:extracellular region"/>
    <property type="evidence" value="ECO:0007669"/>
    <property type="project" value="InterPro"/>
</dbReference>
<dbReference type="PROSITE" id="PS50940">
    <property type="entry name" value="CHIT_BIND_II"/>
    <property type="match status" value="1"/>
</dbReference>
<evidence type="ECO:0000256" key="6">
    <source>
        <dbReference type="ARBA" id="ARBA00022771"/>
    </source>
</evidence>
<evidence type="ECO:0000259" key="12">
    <source>
        <dbReference type="PROSITE" id="PS50940"/>
    </source>
</evidence>
<feature type="compositionally biased region" description="Pro residues" evidence="11">
    <location>
        <begin position="620"/>
        <end position="638"/>
    </location>
</feature>